<evidence type="ECO:0000313" key="7">
    <source>
        <dbReference type="EMBL" id="RMB56073.1"/>
    </source>
</evidence>
<dbReference type="AlphaFoldDB" id="A0A3M0G2E4"/>
<dbReference type="SUPFAM" id="SSF103088">
    <property type="entry name" value="OmpA-like"/>
    <property type="match status" value="2"/>
</dbReference>
<evidence type="ECO:0000256" key="4">
    <source>
        <dbReference type="PROSITE-ProRule" id="PRU00473"/>
    </source>
</evidence>
<dbReference type="InterPro" id="IPR036737">
    <property type="entry name" value="OmpA-like_sf"/>
</dbReference>
<dbReference type="EMBL" id="REFV01000025">
    <property type="protein sequence ID" value="RMB56073.1"/>
    <property type="molecule type" value="Genomic_DNA"/>
</dbReference>
<name>A0A3M0G2E4_9FLAO</name>
<proteinExistence type="predicted"/>
<evidence type="ECO:0000256" key="3">
    <source>
        <dbReference type="ARBA" id="ARBA00023237"/>
    </source>
</evidence>
<evidence type="ECO:0000256" key="1">
    <source>
        <dbReference type="ARBA" id="ARBA00004442"/>
    </source>
</evidence>
<dbReference type="PROSITE" id="PS51123">
    <property type="entry name" value="OMPA_2"/>
    <property type="match status" value="1"/>
</dbReference>
<dbReference type="PANTHER" id="PTHR30329:SF21">
    <property type="entry name" value="LIPOPROTEIN YIAD-RELATED"/>
    <property type="match status" value="1"/>
</dbReference>
<dbReference type="InterPro" id="IPR050330">
    <property type="entry name" value="Bact_OuterMem_StrucFunc"/>
</dbReference>
<dbReference type="RefSeq" id="WP_121918740.1">
    <property type="nucleotide sequence ID" value="NZ_REFV01000025.1"/>
</dbReference>
<gene>
    <name evidence="7" type="ORF">EAX61_16100</name>
</gene>
<dbReference type="GO" id="GO:0009279">
    <property type="term" value="C:cell outer membrane"/>
    <property type="evidence" value="ECO:0007669"/>
    <property type="project" value="UniProtKB-SubCell"/>
</dbReference>
<keyword evidence="5" id="KW-0732">Signal</keyword>
<dbReference type="InterPro" id="IPR006665">
    <property type="entry name" value="OmpA-like"/>
</dbReference>
<evidence type="ECO:0000259" key="6">
    <source>
        <dbReference type="PROSITE" id="PS51123"/>
    </source>
</evidence>
<keyword evidence="8" id="KW-1185">Reference proteome</keyword>
<dbReference type="OrthoDB" id="9782229at2"/>
<keyword evidence="2 4" id="KW-0472">Membrane</keyword>
<evidence type="ECO:0000313" key="8">
    <source>
        <dbReference type="Proteomes" id="UP000281985"/>
    </source>
</evidence>
<organism evidence="7 8">
    <name type="scientific">Dokdonia sinensis</name>
    <dbReference type="NCBI Taxonomy" id="2479847"/>
    <lineage>
        <taxon>Bacteria</taxon>
        <taxon>Pseudomonadati</taxon>
        <taxon>Bacteroidota</taxon>
        <taxon>Flavobacteriia</taxon>
        <taxon>Flavobacteriales</taxon>
        <taxon>Flavobacteriaceae</taxon>
        <taxon>Dokdonia</taxon>
    </lineage>
</organism>
<feature type="chain" id="PRO_5018275356" description="OmpA-like domain-containing protein" evidence="5">
    <location>
        <begin position="17"/>
        <end position="275"/>
    </location>
</feature>
<comment type="caution">
    <text evidence="7">The sequence shown here is derived from an EMBL/GenBank/DDBJ whole genome shotgun (WGS) entry which is preliminary data.</text>
</comment>
<reference evidence="7 8" key="1">
    <citation type="submission" date="2018-10" db="EMBL/GenBank/DDBJ databases">
        <title>Dokdonia luteus sp. nov., isolated from sea water.</title>
        <authorList>
            <person name="Zhou L.Y."/>
            <person name="Du Z.J."/>
        </authorList>
    </citation>
    <scope>NUCLEOTIDE SEQUENCE [LARGE SCALE GENOMIC DNA]</scope>
    <source>
        <strain evidence="7 8">SH27</strain>
    </source>
</reference>
<dbReference type="Gene3D" id="3.30.1330.60">
    <property type="entry name" value="OmpA-like domain"/>
    <property type="match status" value="2"/>
</dbReference>
<comment type="subcellular location">
    <subcellularLocation>
        <location evidence="1">Cell outer membrane</location>
    </subcellularLocation>
</comment>
<evidence type="ECO:0000256" key="5">
    <source>
        <dbReference type="SAM" id="SignalP"/>
    </source>
</evidence>
<feature type="signal peptide" evidence="5">
    <location>
        <begin position="1"/>
        <end position="16"/>
    </location>
</feature>
<evidence type="ECO:0000256" key="2">
    <source>
        <dbReference type="ARBA" id="ARBA00023136"/>
    </source>
</evidence>
<dbReference type="CDD" id="cd07185">
    <property type="entry name" value="OmpA_C-like"/>
    <property type="match status" value="1"/>
</dbReference>
<dbReference type="InterPro" id="IPR006664">
    <property type="entry name" value="OMP_bac"/>
</dbReference>
<dbReference type="Proteomes" id="UP000281985">
    <property type="component" value="Unassembled WGS sequence"/>
</dbReference>
<dbReference type="Pfam" id="PF00691">
    <property type="entry name" value="OmpA"/>
    <property type="match status" value="2"/>
</dbReference>
<dbReference type="PANTHER" id="PTHR30329">
    <property type="entry name" value="STATOR ELEMENT OF FLAGELLAR MOTOR COMPLEX"/>
    <property type="match status" value="1"/>
</dbReference>
<dbReference type="PRINTS" id="PR01021">
    <property type="entry name" value="OMPADOMAIN"/>
</dbReference>
<feature type="domain" description="OmpA-like" evidence="6">
    <location>
        <begin position="158"/>
        <end position="275"/>
    </location>
</feature>
<keyword evidence="3" id="KW-0998">Cell outer membrane</keyword>
<sequence>MKTVLLCLFSVLCVQAQEVQIFSFYFPNDGAHLIMSQKKKADSLKLLFQRDSITIVLTGYANAYASDAYNLKLAQARIKTVKDYLAPLKVNQTDAIGELDGYSWEERRVDATITITERNIPDSTQFKKDEPIATGNKRRMLSSRRLDITSYSELEINEKTVLFGIFFQGGTDRMLGSSSEITLRKLLRFMNGYPNRKIKLTGHICCSMDKSPEEDGTNNRTKSNTLSLDRAKAVYDYLIRKGISPDRMAYEGLAYLEPLDWEETKNRRVEITILE</sequence>
<accession>A0A3M0G2E4</accession>
<protein>
    <recommendedName>
        <fullName evidence="6">OmpA-like domain-containing protein</fullName>
    </recommendedName>
</protein>